<evidence type="ECO:0000259" key="6">
    <source>
        <dbReference type="PROSITE" id="PS50926"/>
    </source>
</evidence>
<name>A0A0R1HQ59_9LACO</name>
<evidence type="ECO:0000256" key="2">
    <source>
        <dbReference type="ARBA" id="ARBA00022679"/>
    </source>
</evidence>
<keyword evidence="2 4" id="KW-0808">Transferase</keyword>
<dbReference type="STRING" id="1423719.FC66_GL001369"/>
<dbReference type="PATRIC" id="fig|1423719.4.peg.1392"/>
<dbReference type="InterPro" id="IPR002792">
    <property type="entry name" value="TRAM_dom"/>
</dbReference>
<feature type="binding site" evidence="4">
    <location>
        <position position="384"/>
    </location>
    <ligand>
        <name>S-adenosyl-L-methionine</name>
        <dbReference type="ChEBI" id="CHEBI:59789"/>
    </ligand>
</feature>
<dbReference type="PROSITE" id="PS50926">
    <property type="entry name" value="TRAM"/>
    <property type="match status" value="1"/>
</dbReference>
<dbReference type="SUPFAM" id="SSF53335">
    <property type="entry name" value="S-adenosyl-L-methionine-dependent methyltransferases"/>
    <property type="match status" value="1"/>
</dbReference>
<dbReference type="GO" id="GO:0070475">
    <property type="term" value="P:rRNA base methylation"/>
    <property type="evidence" value="ECO:0007669"/>
    <property type="project" value="TreeGrafter"/>
</dbReference>
<dbReference type="EMBL" id="AZDI01000007">
    <property type="protein sequence ID" value="KRK45553.1"/>
    <property type="molecule type" value="Genomic_DNA"/>
</dbReference>
<dbReference type="PROSITE" id="PS01230">
    <property type="entry name" value="TRMA_1"/>
    <property type="match status" value="1"/>
</dbReference>
<feature type="binding site" evidence="4">
    <location>
        <position position="315"/>
    </location>
    <ligand>
        <name>S-adenosyl-L-methionine</name>
        <dbReference type="ChEBI" id="CHEBI:59789"/>
    </ligand>
</feature>
<feature type="domain" description="TRAM" evidence="6">
    <location>
        <begin position="6"/>
        <end position="64"/>
    </location>
</feature>
<comment type="similarity">
    <text evidence="4">Belongs to the class I-like SAM-binding methyltransferase superfamily. RNA M5U methyltransferase family.</text>
</comment>
<dbReference type="CDD" id="cd02440">
    <property type="entry name" value="AdoMet_MTases"/>
    <property type="match status" value="1"/>
</dbReference>
<evidence type="ECO:0000313" key="8">
    <source>
        <dbReference type="Proteomes" id="UP000051450"/>
    </source>
</evidence>
<evidence type="ECO:0000256" key="1">
    <source>
        <dbReference type="ARBA" id="ARBA00022603"/>
    </source>
</evidence>
<keyword evidence="3 4" id="KW-0949">S-adenosyl-L-methionine</keyword>
<comment type="caution">
    <text evidence="7">The sequence shown here is derived from an EMBL/GenBank/DDBJ whole genome shotgun (WGS) entry which is preliminary data.</text>
</comment>
<evidence type="ECO:0000256" key="3">
    <source>
        <dbReference type="ARBA" id="ARBA00022691"/>
    </source>
</evidence>
<dbReference type="InterPro" id="IPR029063">
    <property type="entry name" value="SAM-dependent_MTases_sf"/>
</dbReference>
<dbReference type="FunFam" id="3.40.50.150:FF:000009">
    <property type="entry name" value="23S rRNA (Uracil(1939)-C(5))-methyltransferase RlmD"/>
    <property type="match status" value="1"/>
</dbReference>
<proteinExistence type="inferred from homology"/>
<keyword evidence="8" id="KW-1185">Reference proteome</keyword>
<dbReference type="Gene3D" id="3.40.50.150">
    <property type="entry name" value="Vaccinia Virus protein VP39"/>
    <property type="match status" value="1"/>
</dbReference>
<dbReference type="PROSITE" id="PS51687">
    <property type="entry name" value="SAM_MT_RNA_M5U"/>
    <property type="match status" value="1"/>
</dbReference>
<organism evidence="7 8">
    <name type="scientific">Dellaglioa algida DSM 15638</name>
    <dbReference type="NCBI Taxonomy" id="1423719"/>
    <lineage>
        <taxon>Bacteria</taxon>
        <taxon>Bacillati</taxon>
        <taxon>Bacillota</taxon>
        <taxon>Bacilli</taxon>
        <taxon>Lactobacillales</taxon>
        <taxon>Lactobacillaceae</taxon>
        <taxon>Dellaglioa</taxon>
    </lineage>
</organism>
<protein>
    <submittedName>
        <fullName evidence="7">tRNA (Uracil-5-)-methyltransferase</fullName>
    </submittedName>
</protein>
<evidence type="ECO:0000313" key="7">
    <source>
        <dbReference type="EMBL" id="KRK45553.1"/>
    </source>
</evidence>
<keyword evidence="1 4" id="KW-0489">Methyltransferase</keyword>
<dbReference type="FunFam" id="2.40.50.140:FF:000097">
    <property type="entry name" value="23S rRNA (uracil(1939)-C(5))-methyltransferase RlmD"/>
    <property type="match status" value="1"/>
</dbReference>
<accession>A0A0R1HQ59</accession>
<reference evidence="7 8" key="1">
    <citation type="journal article" date="2015" name="Genome Announc.">
        <title>Expanding the biotechnology potential of lactobacilli through comparative genomics of 213 strains and associated genera.</title>
        <authorList>
            <person name="Sun Z."/>
            <person name="Harris H.M."/>
            <person name="McCann A."/>
            <person name="Guo C."/>
            <person name="Argimon S."/>
            <person name="Zhang W."/>
            <person name="Yang X."/>
            <person name="Jeffery I.B."/>
            <person name="Cooney J.C."/>
            <person name="Kagawa T.F."/>
            <person name="Liu W."/>
            <person name="Song Y."/>
            <person name="Salvetti E."/>
            <person name="Wrobel A."/>
            <person name="Rasinkangas P."/>
            <person name="Parkhill J."/>
            <person name="Rea M.C."/>
            <person name="O'Sullivan O."/>
            <person name="Ritari J."/>
            <person name="Douillard F.P."/>
            <person name="Paul Ross R."/>
            <person name="Yang R."/>
            <person name="Briner A.E."/>
            <person name="Felis G.E."/>
            <person name="de Vos W.M."/>
            <person name="Barrangou R."/>
            <person name="Klaenhammer T.R."/>
            <person name="Caufield P.W."/>
            <person name="Cui Y."/>
            <person name="Zhang H."/>
            <person name="O'Toole P.W."/>
        </authorList>
    </citation>
    <scope>NUCLEOTIDE SEQUENCE [LARGE SCALE GENOMIC DNA]</scope>
    <source>
        <strain evidence="7 8">DSM 15638</strain>
    </source>
</reference>
<dbReference type="InterPro" id="IPR030390">
    <property type="entry name" value="MeTrfase_TrmA_AS"/>
</dbReference>
<dbReference type="Pfam" id="PF01938">
    <property type="entry name" value="TRAM"/>
    <property type="match status" value="1"/>
</dbReference>
<dbReference type="Gene3D" id="2.40.50.1070">
    <property type="match status" value="1"/>
</dbReference>
<evidence type="ECO:0000256" key="5">
    <source>
        <dbReference type="PROSITE-ProRule" id="PRU10015"/>
    </source>
</evidence>
<dbReference type="OrthoDB" id="9804590at2"/>
<sequence length="454" mass="51232">MKKLPPVIKNQEFDTEIIDLTYQGMGVAKVDGYPLFIENALPGEKVSIRVMKVSKNFGFAKVLAFRNESPDRVETKGSAYTQTGIAPLQHLAYPAQLKFKQAQVQELLKKAHLDIEVSDAIGMEDPFHYRNKAQVPVREIAGELKTGFFKKNSHDFIAIEDFLIQDEEIDKAIVAVRDVLQRFHVEAYDERAHKGIIRHIMVRRGHYSKQMMVVLVTRSKKLPMFTEITAAIREALPDVTTIVQNTNSEKTNVILGRENKVLFGPGYIEDQLNGLTFRISPHSFYQINPVQTEKLYAAAFERAGLTGNETVIDAYSGIGTISLSMAKHARQIYGVELVSEAVKDAKENAKINDIDNVRFETGMAENWMENWSHANLRPDVLVVDPPRKGLEPAFIESTLKMQPKKVVYISCNPSTLVRDIEGFMADGYKVTKPILPVDQFPQTTHIETVTILEK</sequence>
<evidence type="ECO:0000256" key="4">
    <source>
        <dbReference type="PROSITE-ProRule" id="PRU01024"/>
    </source>
</evidence>
<dbReference type="RefSeq" id="WP_057974424.1">
    <property type="nucleotide sequence ID" value="NZ_AZDI01000007.1"/>
</dbReference>
<feature type="binding site" evidence="4">
    <location>
        <position position="286"/>
    </location>
    <ligand>
        <name>S-adenosyl-L-methionine</name>
        <dbReference type="ChEBI" id="CHEBI:59789"/>
    </ligand>
</feature>
<dbReference type="Gene3D" id="2.40.50.140">
    <property type="entry name" value="Nucleic acid-binding proteins"/>
    <property type="match status" value="1"/>
</dbReference>
<dbReference type="AlphaFoldDB" id="A0A0R1HQ59"/>
<dbReference type="FunFam" id="2.40.50.1070:FF:000003">
    <property type="entry name" value="23S rRNA (Uracil-5-)-methyltransferase RumA"/>
    <property type="match status" value="1"/>
</dbReference>
<gene>
    <name evidence="7" type="ORF">FC66_GL001369</name>
</gene>
<dbReference type="GO" id="GO:0070041">
    <property type="term" value="F:rRNA (uridine-C5-)-methyltransferase activity"/>
    <property type="evidence" value="ECO:0007669"/>
    <property type="project" value="UniProtKB-ARBA"/>
</dbReference>
<dbReference type="Pfam" id="PF05958">
    <property type="entry name" value="tRNA_U5-meth_tr"/>
    <property type="match status" value="1"/>
</dbReference>
<dbReference type="InterPro" id="IPR012340">
    <property type="entry name" value="NA-bd_OB-fold"/>
</dbReference>
<dbReference type="SUPFAM" id="SSF50249">
    <property type="entry name" value="Nucleic acid-binding proteins"/>
    <property type="match status" value="1"/>
</dbReference>
<dbReference type="PROSITE" id="PS01231">
    <property type="entry name" value="TRMA_2"/>
    <property type="match status" value="1"/>
</dbReference>
<feature type="binding site" evidence="4">
    <location>
        <position position="336"/>
    </location>
    <ligand>
        <name>S-adenosyl-L-methionine</name>
        <dbReference type="ChEBI" id="CHEBI:59789"/>
    </ligand>
</feature>
<dbReference type="PANTHER" id="PTHR11061:SF30">
    <property type="entry name" value="TRNA (URACIL(54)-C(5))-METHYLTRANSFERASE"/>
    <property type="match status" value="1"/>
</dbReference>
<dbReference type="Proteomes" id="UP000051450">
    <property type="component" value="Unassembled WGS sequence"/>
</dbReference>
<dbReference type="InterPro" id="IPR010280">
    <property type="entry name" value="U5_MeTrfase_fam"/>
</dbReference>
<dbReference type="InterPro" id="IPR030391">
    <property type="entry name" value="MeTrfase_TrmA_CS"/>
</dbReference>
<feature type="active site" evidence="5">
    <location>
        <position position="411"/>
    </location>
</feature>
<dbReference type="NCBIfam" id="TIGR00479">
    <property type="entry name" value="rumA"/>
    <property type="match status" value="1"/>
</dbReference>
<dbReference type="PANTHER" id="PTHR11061">
    <property type="entry name" value="RNA M5U METHYLTRANSFERASE"/>
    <property type="match status" value="1"/>
</dbReference>
<feature type="active site" description="Nucleophile" evidence="4">
    <location>
        <position position="411"/>
    </location>
</feature>